<gene>
    <name evidence="2" type="ORF">BB050_03652</name>
</gene>
<dbReference type="EMBL" id="CP016907">
    <property type="protein sequence ID" value="AOC96734.1"/>
    <property type="molecule type" value="Genomic_DNA"/>
</dbReference>
<proteinExistence type="predicted"/>
<dbReference type="KEGG" id="fjg:BB050_03652"/>
<feature type="transmembrane region" description="Helical" evidence="1">
    <location>
        <begin position="224"/>
        <end position="245"/>
    </location>
</feature>
<keyword evidence="1" id="KW-0472">Membrane</keyword>
<evidence type="ECO:0000313" key="3">
    <source>
        <dbReference type="Proteomes" id="UP000093276"/>
    </source>
</evidence>
<sequence length="246" mass="28091">MNTQKTLPKFESITSVASKSLNNGYGIFVYFTLGFLIVAFLYFLFSVPIDEDSIVIYILLLICIAMIVLYLKKSSKNAATIIDDKGIHYVNKFGEEVENTIFWNGFEKIEKFKGKLSEVSSSNKADLLNYDVFAAFTGSGRTTRLTVFCFILIDGEVKVCKDIFSENGISSMFYTNRLELFRGLLLGLAHFRPDIKIHPEVFDSYFINSDTYAINYVANNQEKYLAFFVVAFVVILLFFALLFLFF</sequence>
<dbReference type="GeneID" id="32309531"/>
<dbReference type="AlphaFoldDB" id="A0AAC9D2U5"/>
<evidence type="ECO:0000256" key="1">
    <source>
        <dbReference type="SAM" id="Phobius"/>
    </source>
</evidence>
<reference evidence="2 3" key="1">
    <citation type="submission" date="2016-08" db="EMBL/GenBank/DDBJ databases">
        <title>Complete genome sequence of Flavobacterium johnsoniae strain GSE09, a volatile-producing biocontrol agent isolated from cucumber (Cucumis sativus).</title>
        <authorList>
            <person name="Jeong J.-J."/>
            <person name="Oh J.Y."/>
            <person name="Jim Y.J."/>
            <person name="Sang M.K."/>
            <person name="Kim K.D."/>
        </authorList>
    </citation>
    <scope>NUCLEOTIDE SEQUENCE [LARGE SCALE GENOMIC DNA]</scope>
    <source>
        <strain evidence="2 3">GSE09</strain>
    </source>
</reference>
<name>A0AAC9D2U5_9FLAO</name>
<dbReference type="Proteomes" id="UP000093276">
    <property type="component" value="Chromosome"/>
</dbReference>
<protein>
    <submittedName>
        <fullName evidence="2">Uncharacterized protein</fullName>
    </submittedName>
</protein>
<accession>A0AAC9D2U5</accession>
<keyword evidence="1" id="KW-1133">Transmembrane helix</keyword>
<dbReference type="RefSeq" id="WP_066034569.1">
    <property type="nucleotide sequence ID" value="NZ_CP016907.1"/>
</dbReference>
<evidence type="ECO:0000313" key="2">
    <source>
        <dbReference type="EMBL" id="AOC96734.1"/>
    </source>
</evidence>
<organism evidence="2 3">
    <name type="scientific">Flavobacterium anhuiense</name>
    <dbReference type="NCBI Taxonomy" id="459526"/>
    <lineage>
        <taxon>Bacteria</taxon>
        <taxon>Pseudomonadati</taxon>
        <taxon>Bacteroidota</taxon>
        <taxon>Flavobacteriia</taxon>
        <taxon>Flavobacteriales</taxon>
        <taxon>Flavobacteriaceae</taxon>
        <taxon>Flavobacterium</taxon>
    </lineage>
</organism>
<feature type="transmembrane region" description="Helical" evidence="1">
    <location>
        <begin position="54"/>
        <end position="71"/>
    </location>
</feature>
<keyword evidence="1" id="KW-0812">Transmembrane</keyword>
<feature type="transmembrane region" description="Helical" evidence="1">
    <location>
        <begin position="27"/>
        <end position="48"/>
    </location>
</feature>